<evidence type="ECO:0000313" key="2">
    <source>
        <dbReference type="EMBL" id="MPC88045.1"/>
    </source>
</evidence>
<evidence type="ECO:0000256" key="1">
    <source>
        <dbReference type="SAM" id="MobiDB-lite"/>
    </source>
</evidence>
<dbReference type="AlphaFoldDB" id="A0A5B7IZT1"/>
<accession>A0A5B7IZT1</accession>
<reference evidence="2 3" key="1">
    <citation type="submission" date="2019-05" db="EMBL/GenBank/DDBJ databases">
        <title>Another draft genome of Portunus trituberculatus and its Hox gene families provides insights of decapod evolution.</title>
        <authorList>
            <person name="Jeong J.-H."/>
            <person name="Song I."/>
            <person name="Kim S."/>
            <person name="Choi T."/>
            <person name="Kim D."/>
            <person name="Ryu S."/>
            <person name="Kim W."/>
        </authorList>
    </citation>
    <scope>NUCLEOTIDE SEQUENCE [LARGE SCALE GENOMIC DNA]</scope>
    <source>
        <tissue evidence="2">Muscle</tissue>
    </source>
</reference>
<comment type="caution">
    <text evidence="2">The sequence shown here is derived from an EMBL/GenBank/DDBJ whole genome shotgun (WGS) entry which is preliminary data.</text>
</comment>
<gene>
    <name evidence="2" type="ORF">E2C01_082935</name>
</gene>
<dbReference type="EMBL" id="VSRR010076441">
    <property type="protein sequence ID" value="MPC88045.1"/>
    <property type="molecule type" value="Genomic_DNA"/>
</dbReference>
<organism evidence="2 3">
    <name type="scientific">Portunus trituberculatus</name>
    <name type="common">Swimming crab</name>
    <name type="synonym">Neptunus trituberculatus</name>
    <dbReference type="NCBI Taxonomy" id="210409"/>
    <lineage>
        <taxon>Eukaryota</taxon>
        <taxon>Metazoa</taxon>
        <taxon>Ecdysozoa</taxon>
        <taxon>Arthropoda</taxon>
        <taxon>Crustacea</taxon>
        <taxon>Multicrustacea</taxon>
        <taxon>Malacostraca</taxon>
        <taxon>Eumalacostraca</taxon>
        <taxon>Eucarida</taxon>
        <taxon>Decapoda</taxon>
        <taxon>Pleocyemata</taxon>
        <taxon>Brachyura</taxon>
        <taxon>Eubrachyura</taxon>
        <taxon>Portunoidea</taxon>
        <taxon>Portunidae</taxon>
        <taxon>Portuninae</taxon>
        <taxon>Portunus</taxon>
    </lineage>
</organism>
<keyword evidence="3" id="KW-1185">Reference proteome</keyword>
<protein>
    <submittedName>
        <fullName evidence="2">Uncharacterized protein</fullName>
    </submittedName>
</protein>
<proteinExistence type="predicted"/>
<feature type="compositionally biased region" description="Polar residues" evidence="1">
    <location>
        <begin position="7"/>
        <end position="17"/>
    </location>
</feature>
<feature type="region of interest" description="Disordered" evidence="1">
    <location>
        <begin position="1"/>
        <end position="27"/>
    </location>
</feature>
<name>A0A5B7IZT1_PORTR</name>
<dbReference type="Proteomes" id="UP000324222">
    <property type="component" value="Unassembled WGS sequence"/>
</dbReference>
<sequence length="72" mass="8242">MDIQKAEGQSHQVNKLPSTLDRPVPPVEESTWHANLGISYCRRHGAARCWQSFGKARHTLCLMEIRTVTLQR</sequence>
<evidence type="ECO:0000313" key="3">
    <source>
        <dbReference type="Proteomes" id="UP000324222"/>
    </source>
</evidence>